<evidence type="ECO:0000256" key="2">
    <source>
        <dbReference type="ARBA" id="ARBA00017035"/>
    </source>
</evidence>
<feature type="domain" description="Nmd3 N-terminal" evidence="8">
    <location>
        <begin position="18"/>
        <end position="247"/>
    </location>
</feature>
<sequence length="501" mass="57710">MENQGMFIPTQTVGSVLCCMCGVRMQPNAANMCIRCLRSQVDITEGLQKNLTILHCPECNTYLQPPSTWIKAELESKELLAFCIKRLKNMNTVKLVHAEFVWTEPHSKRIKVKIRIQKEAIHSAVLEQAYTVEYTQQEHMCDLCARSQADPDQWIAVVQLRQHVSHRRTFFYLEQLILKHGAALKAINIKEIHQGIDFFFRNRSHAVKFVDFLANVVPIKKREDKQLVSHDSKSNNFNYKYTFSVTICPICREDLICLPPKVSSSLGNLGPVVLCMKVSSNILVMDPCTLRSVYLDSSQYWRNPFNPLLNSRQLVEYIVLDIECEEKTQIKVGSTMYSLAYAQVARLSDFGNNDIIFTVKTHLGNLLTPGDYALGYDVYGANNNDVNIDKHKGRTVPDAILIKKSYEEKRHGKRGKGRLWKLKSLKMEPDNSKTKMDEEKRDFEYEQFLEDLEENPELRFNISLYRDKEEEMTSMADTNDDVPSIPMEEMLADLSLNDDEN</sequence>
<dbReference type="InterPro" id="IPR039768">
    <property type="entry name" value="Nmd3"/>
</dbReference>
<dbReference type="EMBL" id="LFYR01000047">
    <property type="protein sequence ID" value="KMZ76373.1"/>
    <property type="molecule type" value="Genomic_DNA"/>
</dbReference>
<evidence type="ECO:0000256" key="4">
    <source>
        <dbReference type="ARBA" id="ARBA00022490"/>
    </source>
</evidence>
<keyword evidence="3 7" id="KW-0813">Transport</keyword>
<dbReference type="GO" id="GO:0005737">
    <property type="term" value="C:cytoplasm"/>
    <property type="evidence" value="ECO:0000318"/>
    <property type="project" value="GO_Central"/>
</dbReference>
<dbReference type="OMA" id="VILVRKH"/>
<comment type="caution">
    <text evidence="11">The sequence shown here is derived from an EMBL/GenBank/DDBJ whole genome shotgun (WGS) entry which is preliminary data.</text>
</comment>
<dbReference type="GO" id="GO:0015031">
    <property type="term" value="P:protein transport"/>
    <property type="evidence" value="ECO:0007669"/>
    <property type="project" value="UniProtKB-KW"/>
</dbReference>
<evidence type="ECO:0000256" key="6">
    <source>
        <dbReference type="ARBA" id="ARBA00023242"/>
    </source>
</evidence>
<evidence type="ECO:0000259" key="10">
    <source>
        <dbReference type="Pfam" id="PF21193"/>
    </source>
</evidence>
<dbReference type="Pfam" id="PF21193">
    <property type="entry name" value="NMD_SH3"/>
    <property type="match status" value="1"/>
</dbReference>
<dbReference type="STRING" id="29655.A0A0K9Q516"/>
<evidence type="ECO:0000313" key="11">
    <source>
        <dbReference type="EMBL" id="KMZ76373.1"/>
    </source>
</evidence>
<keyword evidence="4 7" id="KW-0963">Cytoplasm</keyword>
<dbReference type="Pfam" id="PF04981">
    <property type="entry name" value="NMD3"/>
    <property type="match status" value="1"/>
</dbReference>
<dbReference type="GO" id="GO:0000055">
    <property type="term" value="P:ribosomal large subunit export from nucleus"/>
    <property type="evidence" value="ECO:0000318"/>
    <property type="project" value="GO_Central"/>
</dbReference>
<comment type="function">
    <text evidence="7">Acts as an adapter for the XPO1/CRM1-mediated export of the 60S ribosomal subunit.</text>
</comment>
<dbReference type="PANTHER" id="PTHR12746:SF2">
    <property type="entry name" value="60S RIBOSOMAL EXPORT PROTEIN NMD3"/>
    <property type="match status" value="1"/>
</dbReference>
<dbReference type="PANTHER" id="PTHR12746">
    <property type="entry name" value="NONSENSE-MEDIATED MRNA DECAY PROTEIN 3"/>
    <property type="match status" value="1"/>
</dbReference>
<comment type="similarity">
    <text evidence="1 7">Belongs to the NMD3 family.</text>
</comment>
<keyword evidence="12" id="KW-1185">Reference proteome</keyword>
<evidence type="ECO:0000256" key="5">
    <source>
        <dbReference type="ARBA" id="ARBA00022927"/>
    </source>
</evidence>
<evidence type="ECO:0000256" key="7">
    <source>
        <dbReference type="RuleBase" id="RU364108"/>
    </source>
</evidence>
<accession>A0A0K9Q516</accession>
<evidence type="ECO:0000259" key="8">
    <source>
        <dbReference type="Pfam" id="PF04981"/>
    </source>
</evidence>
<dbReference type="GO" id="GO:0005634">
    <property type="term" value="C:nucleus"/>
    <property type="evidence" value="ECO:0000318"/>
    <property type="project" value="GO_Central"/>
</dbReference>
<organism evidence="11 12">
    <name type="scientific">Zostera marina</name>
    <name type="common">Eelgrass</name>
    <dbReference type="NCBI Taxonomy" id="29655"/>
    <lineage>
        <taxon>Eukaryota</taxon>
        <taxon>Viridiplantae</taxon>
        <taxon>Streptophyta</taxon>
        <taxon>Embryophyta</taxon>
        <taxon>Tracheophyta</taxon>
        <taxon>Spermatophyta</taxon>
        <taxon>Magnoliopsida</taxon>
        <taxon>Liliopsida</taxon>
        <taxon>Zosteraceae</taxon>
        <taxon>Zostera</taxon>
    </lineage>
</organism>
<keyword evidence="6 7" id="KW-0539">Nucleus</keyword>
<protein>
    <recommendedName>
        <fullName evidence="2 7">60S ribosomal export protein NMD3</fullName>
    </recommendedName>
</protein>
<dbReference type="Proteomes" id="UP000036987">
    <property type="component" value="Unassembled WGS sequence"/>
</dbReference>
<feature type="domain" description="60S ribosomal export protein NMD3 SH3" evidence="10">
    <location>
        <begin position="250"/>
        <end position="296"/>
    </location>
</feature>
<evidence type="ECO:0000313" key="12">
    <source>
        <dbReference type="Proteomes" id="UP000036987"/>
    </source>
</evidence>
<dbReference type="AlphaFoldDB" id="A0A0K9Q516"/>
<evidence type="ECO:0000259" key="9">
    <source>
        <dbReference type="Pfam" id="PF21192"/>
    </source>
</evidence>
<proteinExistence type="inferred from homology"/>
<gene>
    <name evidence="11" type="ORF">ZOSMA_103G00790</name>
</gene>
<dbReference type="InterPro" id="IPR007064">
    <property type="entry name" value="Nmd3_N"/>
</dbReference>
<dbReference type="GO" id="GO:0043023">
    <property type="term" value="F:ribosomal large subunit binding"/>
    <property type="evidence" value="ECO:0000318"/>
    <property type="project" value="GO_Central"/>
</dbReference>
<dbReference type="Pfam" id="PF21192">
    <property type="entry name" value="OB_NMD3"/>
    <property type="match status" value="1"/>
</dbReference>
<name>A0A0K9Q516_ZOSMR</name>
<dbReference type="OrthoDB" id="203821at2759"/>
<evidence type="ECO:0000256" key="3">
    <source>
        <dbReference type="ARBA" id="ARBA00022448"/>
    </source>
</evidence>
<dbReference type="InterPro" id="IPR048898">
    <property type="entry name" value="OB_NMD3"/>
</dbReference>
<comment type="subcellular location">
    <subcellularLocation>
        <location evidence="7">Cytoplasm</location>
    </subcellularLocation>
    <subcellularLocation>
        <location evidence="7">Nucleus</location>
    </subcellularLocation>
</comment>
<feature type="domain" description="60S ribosomal export protein NMD3 OB-fold" evidence="9">
    <location>
        <begin position="314"/>
        <end position="404"/>
    </location>
</feature>
<keyword evidence="5 7" id="KW-0653">Protein transport</keyword>
<reference evidence="12" key="1">
    <citation type="journal article" date="2016" name="Nature">
        <title>The genome of the seagrass Zostera marina reveals angiosperm adaptation to the sea.</title>
        <authorList>
            <person name="Olsen J.L."/>
            <person name="Rouze P."/>
            <person name="Verhelst B."/>
            <person name="Lin Y.-C."/>
            <person name="Bayer T."/>
            <person name="Collen J."/>
            <person name="Dattolo E."/>
            <person name="De Paoli E."/>
            <person name="Dittami S."/>
            <person name="Maumus F."/>
            <person name="Michel G."/>
            <person name="Kersting A."/>
            <person name="Lauritano C."/>
            <person name="Lohaus R."/>
            <person name="Toepel M."/>
            <person name="Tonon T."/>
            <person name="Vanneste K."/>
            <person name="Amirebrahimi M."/>
            <person name="Brakel J."/>
            <person name="Bostroem C."/>
            <person name="Chovatia M."/>
            <person name="Grimwood J."/>
            <person name="Jenkins J.W."/>
            <person name="Jueterbock A."/>
            <person name="Mraz A."/>
            <person name="Stam W.T."/>
            <person name="Tice H."/>
            <person name="Bornberg-Bauer E."/>
            <person name="Green P.J."/>
            <person name="Pearson G.A."/>
            <person name="Procaccini G."/>
            <person name="Duarte C.M."/>
            <person name="Schmutz J."/>
            <person name="Reusch T.B.H."/>
            <person name="Van de Peer Y."/>
        </authorList>
    </citation>
    <scope>NUCLEOTIDE SEQUENCE [LARGE SCALE GENOMIC DNA]</scope>
    <source>
        <strain evidence="12">cv. Finnish</strain>
    </source>
</reference>
<evidence type="ECO:0000256" key="1">
    <source>
        <dbReference type="ARBA" id="ARBA00009794"/>
    </source>
</evidence>
<dbReference type="InterPro" id="IPR048899">
    <property type="entry name" value="NMD_SH3"/>
</dbReference>